<proteinExistence type="predicted"/>
<dbReference type="AlphaFoldDB" id="A0A7D4UAE2"/>
<protein>
    <recommendedName>
        <fullName evidence="3">GyrI-like small molecule binding domain-containing protein</fullName>
    </recommendedName>
</protein>
<dbReference type="Gene3D" id="3.20.80.10">
    <property type="entry name" value="Regulatory factor, effector binding domain"/>
    <property type="match status" value="1"/>
</dbReference>
<organism evidence="1 2">
    <name type="scientific">Mucilaginibacter mali</name>
    <dbReference type="NCBI Taxonomy" id="2740462"/>
    <lineage>
        <taxon>Bacteria</taxon>
        <taxon>Pseudomonadati</taxon>
        <taxon>Bacteroidota</taxon>
        <taxon>Sphingobacteriia</taxon>
        <taxon>Sphingobacteriales</taxon>
        <taxon>Sphingobacteriaceae</taxon>
        <taxon>Mucilaginibacter</taxon>
    </lineage>
</organism>
<accession>A0A7D4UAE2</accession>
<dbReference type="InterPro" id="IPR011256">
    <property type="entry name" value="Reg_factor_effector_dom_sf"/>
</dbReference>
<evidence type="ECO:0000313" key="2">
    <source>
        <dbReference type="Proteomes" id="UP000505355"/>
    </source>
</evidence>
<sequence>MLKKYAYYKHIGPYSLLGQSSDNMRAEIQKLGLHSRLPYIEIYGHWTEDETKLETELIMAID</sequence>
<name>A0A7D4UAE2_9SPHI</name>
<keyword evidence="2" id="KW-1185">Reference proteome</keyword>
<evidence type="ECO:0008006" key="3">
    <source>
        <dbReference type="Google" id="ProtNLM"/>
    </source>
</evidence>
<gene>
    <name evidence="1" type="ORF">HQ865_08955</name>
</gene>
<dbReference type="EMBL" id="CP054139">
    <property type="protein sequence ID" value="QKJ29878.1"/>
    <property type="molecule type" value="Genomic_DNA"/>
</dbReference>
<reference evidence="1 2" key="1">
    <citation type="submission" date="2020-05" db="EMBL/GenBank/DDBJ databases">
        <title>Mucilaginibacter mali sp. nov.</title>
        <authorList>
            <person name="Kim H.S."/>
            <person name="Lee K.C."/>
            <person name="Suh M.K."/>
            <person name="Kim J.-S."/>
            <person name="Han K.-I."/>
            <person name="Eom M.K."/>
            <person name="Shin Y.K."/>
            <person name="Lee J.-S."/>
        </authorList>
    </citation>
    <scope>NUCLEOTIDE SEQUENCE [LARGE SCALE GENOMIC DNA]</scope>
    <source>
        <strain evidence="1 2">G2-14</strain>
    </source>
</reference>
<dbReference type="RefSeq" id="WP_173414568.1">
    <property type="nucleotide sequence ID" value="NZ_CP054139.1"/>
</dbReference>
<dbReference type="KEGG" id="mmab:HQ865_08955"/>
<dbReference type="Proteomes" id="UP000505355">
    <property type="component" value="Chromosome"/>
</dbReference>
<evidence type="ECO:0000313" key="1">
    <source>
        <dbReference type="EMBL" id="QKJ29878.1"/>
    </source>
</evidence>